<sequence>MFFDTCRRVQLEDAVQQRALRHPLCACSILEVLNTTTAKLRMHKCVRTGNKTQTALEFAKLSHVRICHLLGTADLRTCQVKTCSLTCAQVITQRQKCLLGRPWWHLVLETLDSSPHTRNTDRGVTMRINDDLPFPRQQDSRQNWKKIPLQTFSKADGMAVFFSSTETEVGP</sequence>
<keyword evidence="2" id="KW-1185">Reference proteome</keyword>
<evidence type="ECO:0000313" key="2">
    <source>
        <dbReference type="Proteomes" id="UP000245119"/>
    </source>
</evidence>
<gene>
    <name evidence="1" type="ORF">C0Q70_07021</name>
</gene>
<organism evidence="1 2">
    <name type="scientific">Pomacea canaliculata</name>
    <name type="common">Golden apple snail</name>
    <dbReference type="NCBI Taxonomy" id="400727"/>
    <lineage>
        <taxon>Eukaryota</taxon>
        <taxon>Metazoa</taxon>
        <taxon>Spiralia</taxon>
        <taxon>Lophotrochozoa</taxon>
        <taxon>Mollusca</taxon>
        <taxon>Gastropoda</taxon>
        <taxon>Caenogastropoda</taxon>
        <taxon>Architaenioglossa</taxon>
        <taxon>Ampullarioidea</taxon>
        <taxon>Ampullariidae</taxon>
        <taxon>Pomacea</taxon>
    </lineage>
</organism>
<dbReference type="AlphaFoldDB" id="A0A2T7PDW4"/>
<comment type="caution">
    <text evidence="1">The sequence shown here is derived from an EMBL/GenBank/DDBJ whole genome shotgun (WGS) entry which is preliminary data.</text>
</comment>
<proteinExistence type="predicted"/>
<protein>
    <submittedName>
        <fullName evidence="1">Uncharacterized protein</fullName>
    </submittedName>
</protein>
<reference evidence="1 2" key="1">
    <citation type="submission" date="2018-04" db="EMBL/GenBank/DDBJ databases">
        <title>The genome of golden apple snail Pomacea canaliculata provides insight into stress tolerance and invasive adaptation.</title>
        <authorList>
            <person name="Liu C."/>
            <person name="Liu B."/>
            <person name="Ren Y."/>
            <person name="Zhang Y."/>
            <person name="Wang H."/>
            <person name="Li S."/>
            <person name="Jiang F."/>
            <person name="Yin L."/>
            <person name="Zhang G."/>
            <person name="Qian W."/>
            <person name="Fan W."/>
        </authorList>
    </citation>
    <scope>NUCLEOTIDE SEQUENCE [LARGE SCALE GENOMIC DNA]</scope>
    <source>
        <strain evidence="1">SZHN2017</strain>
        <tissue evidence="1">Muscle</tissue>
    </source>
</reference>
<evidence type="ECO:0000313" key="1">
    <source>
        <dbReference type="EMBL" id="PVD31606.1"/>
    </source>
</evidence>
<dbReference type="EMBL" id="PZQS01000004">
    <property type="protein sequence ID" value="PVD31606.1"/>
    <property type="molecule type" value="Genomic_DNA"/>
</dbReference>
<name>A0A2T7PDW4_POMCA</name>
<accession>A0A2T7PDW4</accession>
<dbReference type="Proteomes" id="UP000245119">
    <property type="component" value="Linkage Group LG4"/>
</dbReference>